<gene>
    <name evidence="21" type="ORF">SAMN05216215_106827</name>
</gene>
<dbReference type="SMART" id="SM00831">
    <property type="entry name" value="Cation_ATPase_N"/>
    <property type="match status" value="1"/>
</dbReference>
<evidence type="ECO:0000256" key="19">
    <source>
        <dbReference type="SAM" id="Phobius"/>
    </source>
</evidence>
<feature type="compositionally biased region" description="Basic and acidic residues" evidence="18">
    <location>
        <begin position="1507"/>
        <end position="1538"/>
    </location>
</feature>
<dbReference type="RefSeq" id="WP_093276955.1">
    <property type="nucleotide sequence ID" value="NZ_FNOK01000068.1"/>
</dbReference>
<dbReference type="EC" id="7.2.2.8" evidence="3"/>
<dbReference type="InterPro" id="IPR036163">
    <property type="entry name" value="HMA_dom_sf"/>
</dbReference>
<dbReference type="InterPro" id="IPR001757">
    <property type="entry name" value="P_typ_ATPase"/>
</dbReference>
<evidence type="ECO:0000256" key="6">
    <source>
        <dbReference type="ARBA" id="ARBA00022723"/>
    </source>
</evidence>
<feature type="region of interest" description="Disordered" evidence="18">
    <location>
        <begin position="1452"/>
        <end position="1554"/>
    </location>
</feature>
<dbReference type="InterPro" id="IPR004014">
    <property type="entry name" value="ATPase_P-typ_cation-transptr_N"/>
</dbReference>
<keyword evidence="11" id="KW-1278">Translocase</keyword>
<protein>
    <recommendedName>
        <fullName evidence="3">P-type Cu(+) transporter</fullName>
        <ecNumber evidence="3">7.2.2.8</ecNumber>
    </recommendedName>
</protein>
<keyword evidence="6" id="KW-0479">Metal-binding</keyword>
<dbReference type="GO" id="GO:0016887">
    <property type="term" value="F:ATP hydrolysis activity"/>
    <property type="evidence" value="ECO:0007669"/>
    <property type="project" value="InterPro"/>
</dbReference>
<keyword evidence="15 19" id="KW-0472">Membrane</keyword>
<feature type="transmembrane region" description="Helical" evidence="19">
    <location>
        <begin position="1345"/>
        <end position="1363"/>
    </location>
</feature>
<evidence type="ECO:0000256" key="11">
    <source>
        <dbReference type="ARBA" id="ARBA00022967"/>
    </source>
</evidence>
<evidence type="ECO:0000256" key="5">
    <source>
        <dbReference type="ARBA" id="ARBA00022692"/>
    </source>
</evidence>
<evidence type="ECO:0000256" key="16">
    <source>
        <dbReference type="ARBA" id="ARBA00049289"/>
    </source>
</evidence>
<dbReference type="GO" id="GO:0005886">
    <property type="term" value="C:plasma membrane"/>
    <property type="evidence" value="ECO:0007669"/>
    <property type="project" value="UniProtKB-SubCell"/>
</dbReference>
<dbReference type="PROSITE" id="PS50846">
    <property type="entry name" value="HMA_2"/>
    <property type="match status" value="1"/>
</dbReference>
<dbReference type="STRING" id="418495.SAMN05216215_106827"/>
<evidence type="ECO:0000256" key="4">
    <source>
        <dbReference type="ARBA" id="ARBA00022448"/>
    </source>
</evidence>
<dbReference type="SUPFAM" id="SSF56784">
    <property type="entry name" value="HAD-like"/>
    <property type="match status" value="1"/>
</dbReference>
<evidence type="ECO:0000256" key="12">
    <source>
        <dbReference type="ARBA" id="ARBA00022989"/>
    </source>
</evidence>
<keyword evidence="4" id="KW-0813">Transport</keyword>
<dbReference type="Pfam" id="PF00702">
    <property type="entry name" value="Hydrolase"/>
    <property type="match status" value="1"/>
</dbReference>
<dbReference type="InterPro" id="IPR018303">
    <property type="entry name" value="ATPase_P-typ_P_site"/>
</dbReference>
<feature type="transmembrane region" description="Helical" evidence="19">
    <location>
        <begin position="1397"/>
        <end position="1418"/>
    </location>
</feature>
<dbReference type="GO" id="GO:0005524">
    <property type="term" value="F:ATP binding"/>
    <property type="evidence" value="ECO:0007669"/>
    <property type="project" value="UniProtKB-KW"/>
</dbReference>
<dbReference type="PANTHER" id="PTHR24093:SF513">
    <property type="entry name" value="CATION-TRANSPORTING ATPASE I-RELATED"/>
    <property type="match status" value="1"/>
</dbReference>
<organism evidence="21 22">
    <name type="scientific">Saccharopolyspora shandongensis</name>
    <dbReference type="NCBI Taxonomy" id="418495"/>
    <lineage>
        <taxon>Bacteria</taxon>
        <taxon>Bacillati</taxon>
        <taxon>Actinomycetota</taxon>
        <taxon>Actinomycetes</taxon>
        <taxon>Pseudonocardiales</taxon>
        <taxon>Pseudonocardiaceae</taxon>
        <taxon>Saccharopolyspora</taxon>
    </lineage>
</organism>
<proteinExistence type="inferred from homology"/>
<keyword evidence="14" id="KW-0406">Ion transport</keyword>
<reference evidence="22" key="1">
    <citation type="submission" date="2016-10" db="EMBL/GenBank/DDBJ databases">
        <authorList>
            <person name="Varghese N."/>
            <person name="Submissions S."/>
        </authorList>
    </citation>
    <scope>NUCLEOTIDE SEQUENCE [LARGE SCALE GENOMIC DNA]</scope>
    <source>
        <strain evidence="22">CGMCC 4.3530</strain>
    </source>
</reference>
<dbReference type="Gene3D" id="3.30.70.100">
    <property type="match status" value="1"/>
</dbReference>
<dbReference type="OrthoDB" id="9814270at2"/>
<dbReference type="PANTHER" id="PTHR24093">
    <property type="entry name" value="CATION TRANSPORTING ATPASE"/>
    <property type="match status" value="1"/>
</dbReference>
<dbReference type="Gene3D" id="3.40.1110.10">
    <property type="entry name" value="Calcium-transporting ATPase, cytoplasmic domain N"/>
    <property type="match status" value="1"/>
</dbReference>
<dbReference type="InterPro" id="IPR044492">
    <property type="entry name" value="P_typ_ATPase_HD_dom"/>
</dbReference>
<keyword evidence="9" id="KW-0067">ATP-binding</keyword>
<evidence type="ECO:0000256" key="3">
    <source>
        <dbReference type="ARBA" id="ARBA00012517"/>
    </source>
</evidence>
<dbReference type="InterPro" id="IPR008250">
    <property type="entry name" value="ATPase_P-typ_transduc_dom_A_sf"/>
</dbReference>
<dbReference type="SUPFAM" id="SSF81660">
    <property type="entry name" value="Metal cation-transporting ATPase, ATP-binding domain N"/>
    <property type="match status" value="1"/>
</dbReference>
<evidence type="ECO:0000256" key="10">
    <source>
        <dbReference type="ARBA" id="ARBA00022842"/>
    </source>
</evidence>
<evidence type="ECO:0000259" key="20">
    <source>
        <dbReference type="PROSITE" id="PS50846"/>
    </source>
</evidence>
<evidence type="ECO:0000256" key="8">
    <source>
        <dbReference type="ARBA" id="ARBA00022796"/>
    </source>
</evidence>
<feature type="compositionally biased region" description="Basic and acidic residues" evidence="18">
    <location>
        <begin position="1459"/>
        <end position="1489"/>
    </location>
</feature>
<dbReference type="EMBL" id="FNOK01000068">
    <property type="protein sequence ID" value="SDZ39845.1"/>
    <property type="molecule type" value="Genomic_DNA"/>
</dbReference>
<comment type="subcellular location">
    <subcellularLocation>
        <location evidence="1">Cell membrane</location>
        <topology evidence="1">Multi-pass membrane protein</topology>
    </subcellularLocation>
</comment>
<dbReference type="SFLD" id="SFLDG00002">
    <property type="entry name" value="C1.7:_P-type_atpase_like"/>
    <property type="match status" value="1"/>
</dbReference>
<dbReference type="PROSITE" id="PS00154">
    <property type="entry name" value="ATPASE_E1_E2"/>
    <property type="match status" value="1"/>
</dbReference>
<dbReference type="Gene3D" id="3.40.50.1000">
    <property type="entry name" value="HAD superfamily/HAD-like"/>
    <property type="match status" value="1"/>
</dbReference>
<dbReference type="Gene3D" id="1.20.1110.10">
    <property type="entry name" value="Calcium-transporting ATPase, transmembrane domain"/>
    <property type="match status" value="1"/>
</dbReference>
<feature type="transmembrane region" description="Helical" evidence="19">
    <location>
        <begin position="1430"/>
        <end position="1449"/>
    </location>
</feature>
<dbReference type="SUPFAM" id="SSF81653">
    <property type="entry name" value="Calcium ATPase, transduction domain A"/>
    <property type="match status" value="1"/>
</dbReference>
<dbReference type="Proteomes" id="UP000199529">
    <property type="component" value="Unassembled WGS sequence"/>
</dbReference>
<evidence type="ECO:0000256" key="7">
    <source>
        <dbReference type="ARBA" id="ARBA00022741"/>
    </source>
</evidence>
<dbReference type="InterPro" id="IPR006121">
    <property type="entry name" value="HMA_dom"/>
</dbReference>
<dbReference type="SFLD" id="SFLDS00003">
    <property type="entry name" value="Haloacid_Dehalogenase"/>
    <property type="match status" value="1"/>
</dbReference>
<dbReference type="InterPro" id="IPR059000">
    <property type="entry name" value="ATPase_P-type_domA"/>
</dbReference>
<evidence type="ECO:0000256" key="9">
    <source>
        <dbReference type="ARBA" id="ARBA00022840"/>
    </source>
</evidence>
<dbReference type="PRINTS" id="PR00120">
    <property type="entry name" value="HATPASE"/>
</dbReference>
<accession>A0A1H3SQJ4</accession>
<name>A0A1H3SQJ4_9PSEU</name>
<evidence type="ECO:0000313" key="22">
    <source>
        <dbReference type="Proteomes" id="UP000199529"/>
    </source>
</evidence>
<dbReference type="SUPFAM" id="SSF81665">
    <property type="entry name" value="Calcium ATPase, transmembrane domain M"/>
    <property type="match status" value="1"/>
</dbReference>
<sequence>MTLLAGLRTLASQLAAPAATVARAVMGGDGGRRAWTADGRAHIEVRGVHELGTESAAEEITGQLKQLAGVRWAEVNAVLGRVIISYDAELIELAELVSAVEEAEVASGMADRSRSESSTVRPGDVARVFGNAVVMGANLAGLGYAAAAHWLPVPALAQSIPALVSTADSVQRIRGAVQARVGWAATDLLFGLGSAAANTLAQRPTTLLADATHRFCLVRESQAMQRSWARREAELGDRPEYHRCEPVEVGTRPAPLPNGPIERVANISAVAGPAAFLGTLAVTRSPQRAQGFLVAGVPRAAGVGRDAFAAQLGIAVSERHALVFDPRVLRRLDRIDTVVIDATAVQPGTQRVRDVIPLNGEVDITRLWERAHALVGVVVHADAKRDGWALSRLGDEDLSRWEREGTFRRAAGSGVRTCSLNRDGHPVAIVEVEEELEPLTGELLAAAREVGTVVIAGTDTRLAGQFDVDRVVPVGADFAALVRELQSDGRSVAVVSARSRAGLAAADLGIGVTGDGPPPWGAHLITGPGLGEACALLRLIPTARTVSRRSAQLAVIGSACGALLAALGPAAGSQARAAVPVSTCALLALGAGAYWGMQAGRRPAPSDTARTPWHTMSPSTVLELLRSSPNGLTDADAQQRALGRQDHSQPGRTSLVLASLDELASPLTPALAGGAGISASIGATADAIIISAVLGLNALIGGVQRVSADRALRKLLDATTIPVALRRKEKRTRVPADELVVGDVIDLVAGDAVPADCRLLEADGVEVDESSLTGESQLVAKTTAATPAAEVADRRCMLYQGTAIAAGRAVAVVVATAEATEAGSAAGTDDATDRPGGVAARLRTLTKVTVPISIGAGGLLLVADLIRRQPFGAALGRAVSLAVAAVPEGLPFVATVAELAAARRLSKRGALVHNSSTIEALGRADVLCFDKTGTLTEGRIALRGVSDGATTRTVANLSTVERKILAAALRASPLADNCEFLPHPTDRAVVEGARTLGVQPSEGTSGWQLIEELPFEPSRGYHMVLGRVGSDHLLSIKGAPEVVLAQCTRWRRDDGDVAFDDAARRGVEEEFDRLARQGYRVLAVAERPATGRRDLDDSRLRDLHLTGLIALADPVRPTAAASVHQLQQAGVQIIMITGDHPSTAEAIAAELGILGGHQVMTGTELDALDDDELSAKAADIAVFARTTPAHKARIVQALQRTDRVVAVTGDGANDAPAIRIADIGIALGERATPAAREAADVVVTDDRIETIVDAIVEGRAMWASVRDSLALLLGGNLGEVLFTVATGLLTPGGSMNARQMLLINLLTDVIPAMAIAVRPPPEITPEMLLEEGPDASLGAALHRDIYRRGIITASAAFTAWILGRVTGTRRHADTVALVALVGAQLGQTLVIRGRTPLVVAGALVSMAALAAVVQIPGLSHFFGSTPLLPHGWAIALGCTVAASAAGLLLQPRARGHQTTRPERDEKIEAVADHHDTDRDAAPRNREGRKPRSVRIARVQAPTLADHTQPEQHDRPDNRVEEDAQDHAESAPADTDLRTSRRRPHYLPRTTCDPR</sequence>
<dbReference type="SFLD" id="SFLDF00027">
    <property type="entry name" value="p-type_atpase"/>
    <property type="match status" value="1"/>
</dbReference>
<dbReference type="GO" id="GO:0046872">
    <property type="term" value="F:metal ion binding"/>
    <property type="evidence" value="ECO:0007669"/>
    <property type="project" value="UniProtKB-KW"/>
</dbReference>
<evidence type="ECO:0000256" key="13">
    <source>
        <dbReference type="ARBA" id="ARBA00023008"/>
    </source>
</evidence>
<keyword evidence="22" id="KW-1185">Reference proteome</keyword>
<comment type="catalytic activity">
    <reaction evidence="16">
        <text>Cu(+)(in) + ATP + H2O = Cu(+)(out) + ADP + phosphate + H(+)</text>
        <dbReference type="Rhea" id="RHEA:25792"/>
        <dbReference type="ChEBI" id="CHEBI:15377"/>
        <dbReference type="ChEBI" id="CHEBI:15378"/>
        <dbReference type="ChEBI" id="CHEBI:30616"/>
        <dbReference type="ChEBI" id="CHEBI:43474"/>
        <dbReference type="ChEBI" id="CHEBI:49552"/>
        <dbReference type="ChEBI" id="CHEBI:456216"/>
        <dbReference type="EC" id="7.2.2.8"/>
    </reaction>
</comment>
<dbReference type="NCBIfam" id="TIGR01494">
    <property type="entry name" value="ATPase_P-type"/>
    <property type="match status" value="2"/>
</dbReference>
<comment type="similarity">
    <text evidence="2">Belongs to the cation transport ATPase (P-type) (TC 3.A.3) family. Type IB subfamily.</text>
</comment>
<dbReference type="InterPro" id="IPR023299">
    <property type="entry name" value="ATPase_P-typ_cyto_dom_N"/>
</dbReference>
<dbReference type="Pfam" id="PF00122">
    <property type="entry name" value="E1-E2_ATPase"/>
    <property type="match status" value="1"/>
</dbReference>
<evidence type="ECO:0000256" key="15">
    <source>
        <dbReference type="ARBA" id="ARBA00023136"/>
    </source>
</evidence>
<dbReference type="InterPro" id="IPR023214">
    <property type="entry name" value="HAD_sf"/>
</dbReference>
<keyword evidence="8" id="KW-0187">Copper transport</keyword>
<evidence type="ECO:0000256" key="14">
    <source>
        <dbReference type="ARBA" id="ARBA00023065"/>
    </source>
</evidence>
<dbReference type="GO" id="GO:0140581">
    <property type="term" value="F:P-type monovalent copper transporter activity"/>
    <property type="evidence" value="ECO:0007669"/>
    <property type="project" value="UniProtKB-EC"/>
</dbReference>
<evidence type="ECO:0000256" key="18">
    <source>
        <dbReference type="SAM" id="MobiDB-lite"/>
    </source>
</evidence>
<evidence type="ECO:0000256" key="17">
    <source>
        <dbReference type="ARBA" id="ARBA00049360"/>
    </source>
</evidence>
<dbReference type="FunFam" id="3.40.50.1000:FF:000144">
    <property type="entry name" value="copper-transporting ATPase 1 isoform X2"/>
    <property type="match status" value="1"/>
</dbReference>
<dbReference type="InterPro" id="IPR006068">
    <property type="entry name" value="ATPase_P-typ_cation-transptr_C"/>
</dbReference>
<feature type="domain" description="HMA" evidence="20">
    <location>
        <begin position="39"/>
        <end position="108"/>
    </location>
</feature>
<evidence type="ECO:0000256" key="2">
    <source>
        <dbReference type="ARBA" id="ARBA00006024"/>
    </source>
</evidence>
<keyword evidence="7" id="KW-0547">Nucleotide-binding</keyword>
<keyword evidence="10" id="KW-0460">Magnesium</keyword>
<keyword evidence="13" id="KW-0186">Copper</keyword>
<dbReference type="InterPro" id="IPR023298">
    <property type="entry name" value="ATPase_P-typ_TM_dom_sf"/>
</dbReference>
<dbReference type="Gene3D" id="2.70.150.10">
    <property type="entry name" value="Calcium-transporting ATPase, cytoplasmic transduction domain A"/>
    <property type="match status" value="1"/>
</dbReference>
<dbReference type="GO" id="GO:0005388">
    <property type="term" value="F:P-type calcium transporter activity"/>
    <property type="evidence" value="ECO:0007669"/>
    <property type="project" value="TreeGrafter"/>
</dbReference>
<dbReference type="Pfam" id="PF00689">
    <property type="entry name" value="Cation_ATPase_C"/>
    <property type="match status" value="1"/>
</dbReference>
<dbReference type="PRINTS" id="PR00119">
    <property type="entry name" value="CATATPASE"/>
</dbReference>
<keyword evidence="12 19" id="KW-1133">Transmembrane helix</keyword>
<evidence type="ECO:0000313" key="21">
    <source>
        <dbReference type="EMBL" id="SDZ39845.1"/>
    </source>
</evidence>
<keyword evidence="5 19" id="KW-0812">Transmembrane</keyword>
<dbReference type="SUPFAM" id="SSF55008">
    <property type="entry name" value="HMA, heavy metal-associated domain"/>
    <property type="match status" value="1"/>
</dbReference>
<comment type="catalytic activity">
    <reaction evidence="17">
        <text>ATP + H2O = ADP + phosphate + H(+)</text>
        <dbReference type="Rhea" id="RHEA:13065"/>
        <dbReference type="ChEBI" id="CHEBI:15377"/>
        <dbReference type="ChEBI" id="CHEBI:15378"/>
        <dbReference type="ChEBI" id="CHEBI:30616"/>
        <dbReference type="ChEBI" id="CHEBI:43474"/>
        <dbReference type="ChEBI" id="CHEBI:456216"/>
    </reaction>
</comment>
<evidence type="ECO:0000256" key="1">
    <source>
        <dbReference type="ARBA" id="ARBA00004651"/>
    </source>
</evidence>
<dbReference type="InterPro" id="IPR036412">
    <property type="entry name" value="HAD-like_sf"/>
</dbReference>